<reference evidence="1 2" key="1">
    <citation type="journal article" date="2016" name="C (Basel)">
        <title>Selective Growth of and Electricity Production by Marine Exoelectrogenic Bacteria in Self-Aggregated Hydrogel of Microbially Reduced Graphene Oxide.</title>
        <authorList>
            <person name="Yoshida N."/>
            <person name="Goto Y."/>
            <person name="Miyata Y."/>
        </authorList>
    </citation>
    <scope>NUCLEOTIDE SEQUENCE [LARGE SCALE GENOMIC DNA]</scope>
    <source>
        <strain evidence="1 2">NIT-T3</strain>
    </source>
</reference>
<keyword evidence="2" id="KW-1185">Reference proteome</keyword>
<dbReference type="RefSeq" id="WP_221251739.1">
    <property type="nucleotide sequence ID" value="NZ_AP024355.1"/>
</dbReference>
<dbReference type="Proteomes" id="UP001319827">
    <property type="component" value="Chromosome"/>
</dbReference>
<dbReference type="EMBL" id="AP024355">
    <property type="protein sequence ID" value="BCR04298.1"/>
    <property type="molecule type" value="Genomic_DNA"/>
</dbReference>
<gene>
    <name evidence="1" type="ORF">DESUT3_13670</name>
</gene>
<evidence type="ECO:0000313" key="2">
    <source>
        <dbReference type="Proteomes" id="UP001319827"/>
    </source>
</evidence>
<evidence type="ECO:0008006" key="3">
    <source>
        <dbReference type="Google" id="ProtNLM"/>
    </source>
</evidence>
<organism evidence="1 2">
    <name type="scientific">Desulfuromonas versatilis</name>
    <dbReference type="NCBI Taxonomy" id="2802975"/>
    <lineage>
        <taxon>Bacteria</taxon>
        <taxon>Pseudomonadati</taxon>
        <taxon>Thermodesulfobacteriota</taxon>
        <taxon>Desulfuromonadia</taxon>
        <taxon>Desulfuromonadales</taxon>
        <taxon>Desulfuromonadaceae</taxon>
        <taxon>Desulfuromonas</taxon>
    </lineage>
</organism>
<dbReference type="InterPro" id="IPR031009">
    <property type="entry name" value="Tcm_partner"/>
</dbReference>
<proteinExistence type="predicted"/>
<dbReference type="NCBIfam" id="TIGR04474">
    <property type="entry name" value="tcm_partner"/>
    <property type="match status" value="1"/>
</dbReference>
<evidence type="ECO:0000313" key="1">
    <source>
        <dbReference type="EMBL" id="BCR04298.1"/>
    </source>
</evidence>
<sequence length="314" mass="35571">MSRVEIDFRETPNPDCMRCNQGTRKARCTNGLCNRISSTLDGAPLRCVGNWGQDKTRFLLQYLTIFANGMKKKFKGNLHYTEICSGPGRLIDFEAAREFDGTSIAFLNHPHAKHLTDATFIDIDSNALEVLQSRVEFLGLMGPKVYVRPGDYTSTESIDAATSHLNGRGLHLLFIDPTDMSLPFSTVEHIVRRLGSVDLLINVAFGTDFVRNARRALEGDPSREKYERFIGSSGFFERPDVHKILLSSRMENELKSALQAELQLNLGALGYKFFDYQPVRHYYNLLFASKHQLGMKFWRESLKYAPNSQLGLGF</sequence>
<reference evidence="1 2" key="2">
    <citation type="journal article" date="2021" name="Int. J. Syst. Evol. Microbiol.">
        <title>Isolation and Polyphasic Characterization of Desulfuromonas versatilis sp. Nov., an Electrogenic Bacteria Capable of Versatile Metabolism Isolated from a Graphene Oxide-Reducing Enrichment Culture.</title>
        <authorList>
            <person name="Xie L."/>
            <person name="Yoshida N."/>
            <person name="Ishii S."/>
            <person name="Meng L."/>
        </authorList>
    </citation>
    <scope>NUCLEOTIDE SEQUENCE [LARGE SCALE GENOMIC DNA]</scope>
    <source>
        <strain evidence="1 2">NIT-T3</strain>
    </source>
</reference>
<protein>
    <recommendedName>
        <fullName evidence="3">Three-Cys-motif partner protein TcmP</fullName>
    </recommendedName>
</protein>
<name>A0ABN6DW00_9BACT</name>
<accession>A0ABN6DW00</accession>